<reference evidence="1 2" key="1">
    <citation type="journal article" date="2021" name="Nat. Commun.">
        <title>Genetic determinants of endophytism in the Arabidopsis root mycobiome.</title>
        <authorList>
            <person name="Mesny F."/>
            <person name="Miyauchi S."/>
            <person name="Thiergart T."/>
            <person name="Pickel B."/>
            <person name="Atanasova L."/>
            <person name="Karlsson M."/>
            <person name="Huettel B."/>
            <person name="Barry K.W."/>
            <person name="Haridas S."/>
            <person name="Chen C."/>
            <person name="Bauer D."/>
            <person name="Andreopoulos W."/>
            <person name="Pangilinan J."/>
            <person name="LaButti K."/>
            <person name="Riley R."/>
            <person name="Lipzen A."/>
            <person name="Clum A."/>
            <person name="Drula E."/>
            <person name="Henrissat B."/>
            <person name="Kohler A."/>
            <person name="Grigoriev I.V."/>
            <person name="Martin F.M."/>
            <person name="Hacquard S."/>
        </authorList>
    </citation>
    <scope>NUCLEOTIDE SEQUENCE [LARGE SCALE GENOMIC DNA]</scope>
    <source>
        <strain evidence="1 2">MPI-CAGE-CH-0241</strain>
    </source>
</reference>
<sequence>MLSSPAGRSTHKVACALLADSREFALVTTAVAAVVICPGPAVFAAREENEVASRSFKNDSCINWPFLSSIDDAPCFVQTGDSFYFEREVLRSSEIAARSLRSEREFCLSAD</sequence>
<dbReference type="EMBL" id="JAGPYM010000020">
    <property type="protein sequence ID" value="KAH6884427.1"/>
    <property type="molecule type" value="Genomic_DNA"/>
</dbReference>
<name>A0A9P9ALB2_9HYPO</name>
<dbReference type="AlphaFoldDB" id="A0A9P9ALB2"/>
<protein>
    <submittedName>
        <fullName evidence="1">Uncharacterized protein</fullName>
    </submittedName>
</protein>
<accession>A0A9P9ALB2</accession>
<gene>
    <name evidence="1" type="ORF">B0T10DRAFT_462755</name>
</gene>
<organism evidence="1 2">
    <name type="scientific">Thelonectria olida</name>
    <dbReference type="NCBI Taxonomy" id="1576542"/>
    <lineage>
        <taxon>Eukaryota</taxon>
        <taxon>Fungi</taxon>
        <taxon>Dikarya</taxon>
        <taxon>Ascomycota</taxon>
        <taxon>Pezizomycotina</taxon>
        <taxon>Sordariomycetes</taxon>
        <taxon>Hypocreomycetidae</taxon>
        <taxon>Hypocreales</taxon>
        <taxon>Nectriaceae</taxon>
        <taxon>Thelonectria</taxon>
    </lineage>
</organism>
<evidence type="ECO:0000313" key="1">
    <source>
        <dbReference type="EMBL" id="KAH6884427.1"/>
    </source>
</evidence>
<evidence type="ECO:0000313" key="2">
    <source>
        <dbReference type="Proteomes" id="UP000777438"/>
    </source>
</evidence>
<proteinExistence type="predicted"/>
<dbReference type="Proteomes" id="UP000777438">
    <property type="component" value="Unassembled WGS sequence"/>
</dbReference>
<comment type="caution">
    <text evidence="1">The sequence shown here is derived from an EMBL/GenBank/DDBJ whole genome shotgun (WGS) entry which is preliminary data.</text>
</comment>
<keyword evidence="2" id="KW-1185">Reference proteome</keyword>